<dbReference type="Gene3D" id="3.40.50.300">
    <property type="entry name" value="P-loop containing nucleotide triphosphate hydrolases"/>
    <property type="match status" value="1"/>
</dbReference>
<proteinExistence type="predicted"/>
<reference evidence="1 2" key="1">
    <citation type="submission" date="2018-03" db="EMBL/GenBank/DDBJ databases">
        <title>Draft Genome Sequences of the Obligatory Marine Myxobacteria Enhygromyxa salina SWB007.</title>
        <authorList>
            <person name="Poehlein A."/>
            <person name="Moghaddam J.A."/>
            <person name="Harms H."/>
            <person name="Alanjari M."/>
            <person name="Koenig G.M."/>
            <person name="Daniel R."/>
            <person name="Schaeberle T.F."/>
        </authorList>
    </citation>
    <scope>NUCLEOTIDE SEQUENCE [LARGE SCALE GENOMIC DNA]</scope>
    <source>
        <strain evidence="1 2">SWB007</strain>
    </source>
</reference>
<dbReference type="InterPro" id="IPR027417">
    <property type="entry name" value="P-loop_NTPase"/>
</dbReference>
<dbReference type="OrthoDB" id="5459800at2"/>
<dbReference type="RefSeq" id="WP_106089596.1">
    <property type="nucleotide sequence ID" value="NZ_PVNL01000051.1"/>
</dbReference>
<evidence type="ECO:0000313" key="2">
    <source>
        <dbReference type="Proteomes" id="UP000238823"/>
    </source>
</evidence>
<evidence type="ECO:0008006" key="3">
    <source>
        <dbReference type="Google" id="ProtNLM"/>
    </source>
</evidence>
<organism evidence="1 2">
    <name type="scientific">Enhygromyxa salina</name>
    <dbReference type="NCBI Taxonomy" id="215803"/>
    <lineage>
        <taxon>Bacteria</taxon>
        <taxon>Pseudomonadati</taxon>
        <taxon>Myxococcota</taxon>
        <taxon>Polyangia</taxon>
        <taxon>Nannocystales</taxon>
        <taxon>Nannocystaceae</taxon>
        <taxon>Enhygromyxa</taxon>
    </lineage>
</organism>
<dbReference type="Proteomes" id="UP000238823">
    <property type="component" value="Unassembled WGS sequence"/>
</dbReference>
<dbReference type="EMBL" id="PVNL01000051">
    <property type="protein sequence ID" value="PRQ07584.1"/>
    <property type="molecule type" value="Genomic_DNA"/>
</dbReference>
<protein>
    <recommendedName>
        <fullName evidence="3">Sulfotransferase domain protein</fullName>
    </recommendedName>
</protein>
<dbReference type="SUPFAM" id="SSF52540">
    <property type="entry name" value="P-loop containing nucleoside triphosphate hydrolases"/>
    <property type="match status" value="1"/>
</dbReference>
<comment type="caution">
    <text evidence="1">The sequence shown here is derived from an EMBL/GenBank/DDBJ whole genome shotgun (WGS) entry which is preliminary data.</text>
</comment>
<dbReference type="AlphaFoldDB" id="A0A2S9YR55"/>
<gene>
    <name evidence="1" type="ORF">ENSA7_25740</name>
</gene>
<sequence>MSGAKQIIIHVGLHKTGTTFLQDRVFPALPGVRFVHPLHYAQPSDGPIERLLLDLMFRNAACIDVARHRQRIDAWLAQVREPTVLISSEAIVGWPIENHSNLAVNAEYLARVFPTAKIWLVVRRQDRWVESAYAQLLKAGFSTSIERYLNYRDGRFDRYNVGLYNGPNVDARDLDWDAFDRHYRERWGHDAVLTLPFELFSQASAEFLGRFYAFAEIDPAQRVFPDTSERVNERWSPLAAGVAKLVNKVPMPVKRAIRDRLGREWHPSAVLARALPSSLLPSALGGRTRALSPALGAALLELHRDGNRALGRRIGLDLDAHGY</sequence>
<accession>A0A2S9YR55</accession>
<evidence type="ECO:0000313" key="1">
    <source>
        <dbReference type="EMBL" id="PRQ07584.1"/>
    </source>
</evidence>
<name>A0A2S9YR55_9BACT</name>